<feature type="domain" description="ABC transmembrane type-1" evidence="8">
    <location>
        <begin position="67"/>
        <end position="281"/>
    </location>
</feature>
<dbReference type="PANTHER" id="PTHR30193">
    <property type="entry name" value="ABC TRANSPORTER PERMEASE PROTEIN"/>
    <property type="match status" value="1"/>
</dbReference>
<gene>
    <name evidence="9" type="ORF">SAMN04487884_11579</name>
</gene>
<keyword evidence="6 7" id="KW-0472">Membrane</keyword>
<feature type="transmembrane region" description="Helical" evidence="7">
    <location>
        <begin position="198"/>
        <end position="223"/>
    </location>
</feature>
<evidence type="ECO:0000313" key="9">
    <source>
        <dbReference type="EMBL" id="SER98672.1"/>
    </source>
</evidence>
<evidence type="ECO:0000256" key="1">
    <source>
        <dbReference type="ARBA" id="ARBA00004651"/>
    </source>
</evidence>
<dbReference type="Proteomes" id="UP000182584">
    <property type="component" value="Unassembled WGS sequence"/>
</dbReference>
<keyword evidence="5 7" id="KW-1133">Transmembrane helix</keyword>
<keyword evidence="3" id="KW-1003">Cell membrane</keyword>
<keyword evidence="2 7" id="KW-0813">Transport</keyword>
<feature type="transmembrane region" description="Helical" evidence="7">
    <location>
        <begin position="104"/>
        <end position="124"/>
    </location>
</feature>
<dbReference type="EMBL" id="FOGJ01000015">
    <property type="protein sequence ID" value="SER98672.1"/>
    <property type="molecule type" value="Genomic_DNA"/>
</dbReference>
<dbReference type="eggNOG" id="COG1175">
    <property type="taxonomic scope" value="Bacteria"/>
</dbReference>
<feature type="transmembrane region" description="Helical" evidence="7">
    <location>
        <begin position="9"/>
        <end position="28"/>
    </location>
</feature>
<protein>
    <submittedName>
        <fullName evidence="9">Multiple sugar transport system permease protein</fullName>
    </submittedName>
</protein>
<dbReference type="Gene3D" id="1.10.3720.10">
    <property type="entry name" value="MetI-like"/>
    <property type="match status" value="1"/>
</dbReference>
<dbReference type="InterPro" id="IPR000515">
    <property type="entry name" value="MetI-like"/>
</dbReference>
<dbReference type="GO" id="GO:0005886">
    <property type="term" value="C:plasma membrane"/>
    <property type="evidence" value="ECO:0007669"/>
    <property type="project" value="UniProtKB-SubCell"/>
</dbReference>
<dbReference type="GO" id="GO:0055085">
    <property type="term" value="P:transmembrane transport"/>
    <property type="evidence" value="ECO:0007669"/>
    <property type="project" value="InterPro"/>
</dbReference>
<dbReference type="OrthoDB" id="42615at2"/>
<dbReference type="RefSeq" id="WP_074756668.1">
    <property type="nucleotide sequence ID" value="NZ_FOGJ01000015.1"/>
</dbReference>
<evidence type="ECO:0000259" key="8">
    <source>
        <dbReference type="PROSITE" id="PS50928"/>
    </source>
</evidence>
<keyword evidence="4 7" id="KW-0812">Transmembrane</keyword>
<dbReference type="InterPro" id="IPR035906">
    <property type="entry name" value="MetI-like_sf"/>
</dbReference>
<dbReference type="InterPro" id="IPR051393">
    <property type="entry name" value="ABC_transporter_permease"/>
</dbReference>
<feature type="transmembrane region" description="Helical" evidence="7">
    <location>
        <begin position="152"/>
        <end position="177"/>
    </location>
</feature>
<dbReference type="Pfam" id="PF00528">
    <property type="entry name" value="BPD_transp_1"/>
    <property type="match status" value="1"/>
</dbReference>
<comment type="subcellular location">
    <subcellularLocation>
        <location evidence="1 7">Cell membrane</location>
        <topology evidence="1 7">Multi-pass membrane protein</topology>
    </subcellularLocation>
</comment>
<evidence type="ECO:0000256" key="7">
    <source>
        <dbReference type="RuleBase" id="RU363032"/>
    </source>
</evidence>
<evidence type="ECO:0000256" key="5">
    <source>
        <dbReference type="ARBA" id="ARBA00022989"/>
    </source>
</evidence>
<keyword evidence="9" id="KW-0762">Sugar transport</keyword>
<reference evidence="9 10" key="1">
    <citation type="submission" date="2016-10" db="EMBL/GenBank/DDBJ databases">
        <authorList>
            <person name="de Groot N.N."/>
        </authorList>
    </citation>
    <scope>NUCLEOTIDE SEQUENCE [LARGE SCALE GENOMIC DNA]</scope>
    <source>
        <strain evidence="9 10">AR40</strain>
    </source>
</reference>
<evidence type="ECO:0000256" key="3">
    <source>
        <dbReference type="ARBA" id="ARBA00022475"/>
    </source>
</evidence>
<dbReference type="AlphaFoldDB" id="A0A1H9TNG2"/>
<name>A0A1H9TNG2_BUTFI</name>
<evidence type="ECO:0000313" key="10">
    <source>
        <dbReference type="Proteomes" id="UP000182584"/>
    </source>
</evidence>
<dbReference type="CDD" id="cd06261">
    <property type="entry name" value="TM_PBP2"/>
    <property type="match status" value="1"/>
</dbReference>
<proteinExistence type="inferred from homology"/>
<organism evidence="9 10">
    <name type="scientific">Butyrivibrio fibrisolvens</name>
    <dbReference type="NCBI Taxonomy" id="831"/>
    <lineage>
        <taxon>Bacteria</taxon>
        <taxon>Bacillati</taxon>
        <taxon>Bacillota</taxon>
        <taxon>Clostridia</taxon>
        <taxon>Lachnospirales</taxon>
        <taxon>Lachnospiraceae</taxon>
        <taxon>Butyrivibrio</taxon>
    </lineage>
</organism>
<dbReference type="PROSITE" id="PS50928">
    <property type="entry name" value="ABC_TM1"/>
    <property type="match status" value="1"/>
</dbReference>
<feature type="transmembrane region" description="Helical" evidence="7">
    <location>
        <begin position="72"/>
        <end position="92"/>
    </location>
</feature>
<feature type="transmembrane region" description="Helical" evidence="7">
    <location>
        <begin position="263"/>
        <end position="284"/>
    </location>
</feature>
<dbReference type="PANTHER" id="PTHR30193:SF37">
    <property type="entry name" value="INNER MEMBRANE ABC TRANSPORTER PERMEASE PROTEIN YCJO"/>
    <property type="match status" value="1"/>
</dbReference>
<comment type="similarity">
    <text evidence="7">Belongs to the binding-protein-dependent transport system permease family.</text>
</comment>
<dbReference type="SUPFAM" id="SSF161098">
    <property type="entry name" value="MetI-like"/>
    <property type="match status" value="1"/>
</dbReference>
<evidence type="ECO:0000256" key="4">
    <source>
        <dbReference type="ARBA" id="ARBA00022692"/>
    </source>
</evidence>
<evidence type="ECO:0000256" key="6">
    <source>
        <dbReference type="ARBA" id="ARBA00023136"/>
    </source>
</evidence>
<accession>A0A1H9TNG2</accession>
<sequence length="290" mass="32981">MEKKSMKGWLYLLPALIIITVFTLYPLIKAFSMSIMLNYDMVHNTFTGYGFDAYQKVLTDKTFHKALLNTTIYSIVVVPCSIILSLLIAAMINGTKKTKGLFQTIYFLPYVTSVIAIGIVWSWIYNSRYGLLNSIMGLFGMEPIQWLNKPKYALPALIIFAVWKSMAFNIMVFLAGLQTIPKDVYDAAKVDSTPRWRVFLRITVPGIAPMIVYSYIMGIISAFKVYNEVYSLYGGKAGPANSAITVVYYIWQKFYQSFKYDEAAAAAVILFFIILAFTMVQKLVRKLMSR</sequence>
<evidence type="ECO:0000256" key="2">
    <source>
        <dbReference type="ARBA" id="ARBA00022448"/>
    </source>
</evidence>